<evidence type="ECO:0000313" key="9">
    <source>
        <dbReference type="Proteomes" id="UP000317730"/>
    </source>
</evidence>
<dbReference type="PANTHER" id="PTHR30065:SF8">
    <property type="entry name" value="FLAGELLAR BIOSYNTHETIC PROTEIN FLIR"/>
    <property type="match status" value="1"/>
</dbReference>
<evidence type="ECO:0000313" key="8">
    <source>
        <dbReference type="EMBL" id="GEB85880.1"/>
    </source>
</evidence>
<keyword evidence="5 7" id="KW-1133">Transmembrane helix</keyword>
<comment type="caution">
    <text evidence="8">The sequence shown here is derived from an EMBL/GenBank/DDBJ whole genome shotgun (WGS) entry which is preliminary data.</text>
</comment>
<evidence type="ECO:0000256" key="2">
    <source>
        <dbReference type="ARBA" id="ARBA00009772"/>
    </source>
</evidence>
<evidence type="ECO:0000256" key="7">
    <source>
        <dbReference type="SAM" id="Phobius"/>
    </source>
</evidence>
<accession>A0A4Y3TY19</accession>
<keyword evidence="3" id="KW-1003">Cell membrane</keyword>
<comment type="similarity">
    <text evidence="2">Belongs to the FliR/MopE/SpaR family.</text>
</comment>
<evidence type="ECO:0000256" key="3">
    <source>
        <dbReference type="ARBA" id="ARBA00022475"/>
    </source>
</evidence>
<feature type="transmembrane region" description="Helical" evidence="7">
    <location>
        <begin position="104"/>
        <end position="123"/>
    </location>
</feature>
<dbReference type="EMBL" id="BJMV01000008">
    <property type="protein sequence ID" value="GEB85880.1"/>
    <property type="molecule type" value="Genomic_DNA"/>
</dbReference>
<dbReference type="AlphaFoldDB" id="A0A4Y3TY19"/>
<keyword evidence="8" id="KW-0966">Cell projection</keyword>
<feature type="transmembrane region" description="Helical" evidence="7">
    <location>
        <begin position="222"/>
        <end position="244"/>
    </location>
</feature>
<keyword evidence="9" id="KW-1185">Reference proteome</keyword>
<dbReference type="GO" id="GO:0006605">
    <property type="term" value="P:protein targeting"/>
    <property type="evidence" value="ECO:0007669"/>
    <property type="project" value="InterPro"/>
</dbReference>
<name>A0A4Y3TY19_9PROT</name>
<keyword evidence="4 7" id="KW-0812">Transmembrane</keyword>
<feature type="transmembrane region" description="Helical" evidence="7">
    <location>
        <begin position="45"/>
        <end position="63"/>
    </location>
</feature>
<proteinExistence type="inferred from homology"/>
<dbReference type="Proteomes" id="UP000317730">
    <property type="component" value="Unassembled WGS sequence"/>
</dbReference>
<sequence>MNMAVTSLFPGGSVAELAAMFLVVLCRVSALVMTAPGLGEQTSPMQVRAGLAVVTTFAILPVVQDKLALVTGAAIHRPFLIVVIIVGELLCGGFIGWLAKLIALAMNIAMQIIAVLTGLASVLQPDAELGAGSTALSHLGASMVPVIFLSTGLYVLPLAAVTGSYNLFPPGQMPMIDDMARSVIHTTAQSFALAMQLAAPFVLIGTLWPAMLGVLNRLLPTIQVYGIAMPAQILGGVLLLAVLLQIMSGVWQEKMGDLLVGLPGIGAGPARH</sequence>
<comment type="subcellular location">
    <subcellularLocation>
        <location evidence="1">Cell membrane</location>
        <topology evidence="1">Multi-pass membrane protein</topology>
    </subcellularLocation>
</comment>
<evidence type="ECO:0000256" key="6">
    <source>
        <dbReference type="ARBA" id="ARBA00023136"/>
    </source>
</evidence>
<feature type="transmembrane region" description="Helical" evidence="7">
    <location>
        <begin position="143"/>
        <end position="168"/>
    </location>
</feature>
<organism evidence="8 9">
    <name type="scientific">Acetobacter peroxydans</name>
    <dbReference type="NCBI Taxonomy" id="104098"/>
    <lineage>
        <taxon>Bacteria</taxon>
        <taxon>Pseudomonadati</taxon>
        <taxon>Pseudomonadota</taxon>
        <taxon>Alphaproteobacteria</taxon>
        <taxon>Acetobacterales</taxon>
        <taxon>Acetobacteraceae</taxon>
        <taxon>Acetobacter</taxon>
    </lineage>
</organism>
<feature type="transmembrane region" description="Helical" evidence="7">
    <location>
        <begin position="189"/>
        <end position="210"/>
    </location>
</feature>
<keyword evidence="8" id="KW-0969">Cilium</keyword>
<dbReference type="GO" id="GO:0005886">
    <property type="term" value="C:plasma membrane"/>
    <property type="evidence" value="ECO:0007669"/>
    <property type="project" value="UniProtKB-SubCell"/>
</dbReference>
<feature type="transmembrane region" description="Helical" evidence="7">
    <location>
        <begin position="75"/>
        <end position="97"/>
    </location>
</feature>
<evidence type="ECO:0000256" key="4">
    <source>
        <dbReference type="ARBA" id="ARBA00022692"/>
    </source>
</evidence>
<reference evidence="8 9" key="1">
    <citation type="submission" date="2019-06" db="EMBL/GenBank/DDBJ databases">
        <title>Whole genome shotgun sequence of Acetobacter peroxydans NBRC 13755.</title>
        <authorList>
            <person name="Hosoyama A."/>
            <person name="Uohara A."/>
            <person name="Ohji S."/>
            <person name="Ichikawa N."/>
        </authorList>
    </citation>
    <scope>NUCLEOTIDE SEQUENCE [LARGE SCALE GENOMIC DNA]</scope>
    <source>
        <strain evidence="8 9">NBRC 13755</strain>
    </source>
</reference>
<dbReference type="Pfam" id="PF01311">
    <property type="entry name" value="Bac_export_1"/>
    <property type="match status" value="1"/>
</dbReference>
<dbReference type="PANTHER" id="PTHR30065">
    <property type="entry name" value="FLAGELLAR BIOSYNTHETIC PROTEIN FLIR"/>
    <property type="match status" value="1"/>
</dbReference>
<evidence type="ECO:0000256" key="5">
    <source>
        <dbReference type="ARBA" id="ARBA00022989"/>
    </source>
</evidence>
<dbReference type="PRINTS" id="PR00953">
    <property type="entry name" value="TYPE3IMRPROT"/>
</dbReference>
<keyword evidence="8" id="KW-0282">Flagellum</keyword>
<feature type="transmembrane region" description="Helical" evidence="7">
    <location>
        <begin position="12"/>
        <end position="33"/>
    </location>
</feature>
<protein>
    <submittedName>
        <fullName evidence="8">Flagellar biosynthetic protein FliR</fullName>
    </submittedName>
</protein>
<gene>
    <name evidence="8" type="ORF">APE01nite_16770</name>
</gene>
<dbReference type="InterPro" id="IPR002010">
    <property type="entry name" value="T3SS_IM_R"/>
</dbReference>
<evidence type="ECO:0000256" key="1">
    <source>
        <dbReference type="ARBA" id="ARBA00004651"/>
    </source>
</evidence>
<keyword evidence="6 7" id="KW-0472">Membrane</keyword>